<evidence type="ECO:0000259" key="2">
    <source>
        <dbReference type="PROSITE" id="PS50024"/>
    </source>
</evidence>
<evidence type="ECO:0000313" key="4">
    <source>
        <dbReference type="RefSeq" id="XP_032818249.1"/>
    </source>
</evidence>
<dbReference type="PROSITE" id="PS50024">
    <property type="entry name" value="SEA"/>
    <property type="match status" value="1"/>
</dbReference>
<dbReference type="PANTHER" id="PTHR37999:SF2">
    <property type="entry name" value="MUCIN-17"/>
    <property type="match status" value="1"/>
</dbReference>
<dbReference type="SMART" id="SM00181">
    <property type="entry name" value="EGF"/>
    <property type="match status" value="1"/>
</dbReference>
<name>A0AAJ7TIY3_PETMA</name>
<dbReference type="SUPFAM" id="SSF57196">
    <property type="entry name" value="EGF/Laminin"/>
    <property type="match status" value="1"/>
</dbReference>
<dbReference type="InterPro" id="IPR053311">
    <property type="entry name" value="Mucosal_Integrity_Assoc"/>
</dbReference>
<evidence type="ECO:0000313" key="3">
    <source>
        <dbReference type="Proteomes" id="UP001318040"/>
    </source>
</evidence>
<gene>
    <name evidence="4" type="primary">LOC116947014</name>
</gene>
<dbReference type="Proteomes" id="UP001318040">
    <property type="component" value="Chromosome 28"/>
</dbReference>
<protein>
    <submittedName>
        <fullName evidence="4">Mucin-17-like</fullName>
    </submittedName>
</protein>
<dbReference type="KEGG" id="pmrn:116947014"/>
<keyword evidence="3" id="KW-1185">Reference proteome</keyword>
<evidence type="ECO:0000256" key="1">
    <source>
        <dbReference type="SAM" id="Phobius"/>
    </source>
</evidence>
<keyword evidence="1" id="KW-0812">Transmembrane</keyword>
<keyword evidence="1" id="KW-0472">Membrane</keyword>
<dbReference type="GO" id="GO:0071944">
    <property type="term" value="C:cell periphery"/>
    <property type="evidence" value="ECO:0007669"/>
    <property type="project" value="UniProtKB-ARBA"/>
</dbReference>
<feature type="domain" description="SEA" evidence="2">
    <location>
        <begin position="1"/>
        <end position="73"/>
    </location>
</feature>
<dbReference type="RefSeq" id="XP_032818249.1">
    <property type="nucleotide sequence ID" value="XM_032962358.1"/>
</dbReference>
<dbReference type="InterPro" id="IPR000742">
    <property type="entry name" value="EGF"/>
</dbReference>
<dbReference type="PROSITE" id="PS00022">
    <property type="entry name" value="EGF_1"/>
    <property type="match status" value="1"/>
</dbReference>
<dbReference type="PANTHER" id="PTHR37999">
    <property type="entry name" value="MUCIN-17"/>
    <property type="match status" value="1"/>
</dbReference>
<proteinExistence type="predicted"/>
<organism evidence="3 4">
    <name type="scientific">Petromyzon marinus</name>
    <name type="common">Sea lamprey</name>
    <dbReference type="NCBI Taxonomy" id="7757"/>
    <lineage>
        <taxon>Eukaryota</taxon>
        <taxon>Metazoa</taxon>
        <taxon>Chordata</taxon>
        <taxon>Craniata</taxon>
        <taxon>Vertebrata</taxon>
        <taxon>Cyclostomata</taxon>
        <taxon>Hyperoartia</taxon>
        <taxon>Petromyzontiformes</taxon>
        <taxon>Petromyzontidae</taxon>
        <taxon>Petromyzon</taxon>
    </lineage>
</organism>
<accession>A0AAJ7TIY3</accession>
<dbReference type="InterPro" id="IPR000082">
    <property type="entry name" value="SEA_dom"/>
</dbReference>
<feature type="transmembrane region" description="Helical" evidence="1">
    <location>
        <begin position="168"/>
        <end position="193"/>
    </location>
</feature>
<sequence length="261" mass="29226">MENIYSQIFGFQSTEIIEIINGSTVVDHRVTFQYSHSPDNSPDLNDLQNSIEKAFSNTTCILQDSITTSPEENCMGFYLDVNKTVTAADNTVVNGVADWCRYVQLSQYYEYFANGNTSECISECVVNHSKYHTCGPGTCQIHATGPVCECPDDFKGANCEEPVDSTNILLIIGIVMPLTLLLMVIVTIIVVVIKRHKRRRSRASGSGHYEKYSEGRDNPNYMAGDINDDFDYPLGALHPRLTKVSQEEITFKRPQVIEVAF</sequence>
<keyword evidence="1" id="KW-1133">Transmembrane helix</keyword>
<reference evidence="4" key="1">
    <citation type="submission" date="2025-08" db="UniProtKB">
        <authorList>
            <consortium name="RefSeq"/>
        </authorList>
    </citation>
    <scope>IDENTIFICATION</scope>
    <source>
        <tissue evidence="4">Sperm</tissue>
    </source>
</reference>
<dbReference type="AlphaFoldDB" id="A0AAJ7TIY3"/>